<dbReference type="SUPFAM" id="SSF54373">
    <property type="entry name" value="FAD-linked reductases, C-terminal domain"/>
    <property type="match status" value="1"/>
</dbReference>
<sequence length="230" mass="25915">QCPSMVGNYNLAKIHNYGNWLYSRLEELTGQYVSWHPSGGIRLALTQDDLDWFHYMKGIASNIGFRLEIIDSNKIKEINPFINTEGVIAGAWTLDDGHADPAGLTNAMAHGAKKMGASIQRHNRVLDIKPMSSGEWQVITEKGNIIAETVVNAAGCYARRIAQMVGRDYPIVNVQHHYIVTDVIEEFSQRDEEIQVIRDPRASSYLRQEQQSGLIGIYEREGITEAWTPE</sequence>
<dbReference type="PANTHER" id="PTHR13847">
    <property type="entry name" value="SARCOSINE DEHYDROGENASE-RELATED"/>
    <property type="match status" value="1"/>
</dbReference>
<evidence type="ECO:0000313" key="2">
    <source>
        <dbReference type="EMBL" id="SVE57574.1"/>
    </source>
</evidence>
<dbReference type="GO" id="GO:0005759">
    <property type="term" value="C:mitochondrial matrix"/>
    <property type="evidence" value="ECO:0007669"/>
    <property type="project" value="TreeGrafter"/>
</dbReference>
<dbReference type="PANTHER" id="PTHR13847:SF187">
    <property type="entry name" value="DIMETHYLGLYCINE DEHYDROGENASE, MITOCHONDRIAL"/>
    <property type="match status" value="1"/>
</dbReference>
<dbReference type="Gene3D" id="3.30.9.10">
    <property type="entry name" value="D-Amino Acid Oxidase, subunit A, domain 2"/>
    <property type="match status" value="1"/>
</dbReference>
<accession>A0A383ELV1</accession>
<dbReference type="AlphaFoldDB" id="A0A383ELV1"/>
<feature type="non-terminal residue" evidence="2">
    <location>
        <position position="230"/>
    </location>
</feature>
<dbReference type="InterPro" id="IPR006076">
    <property type="entry name" value="FAD-dep_OxRdtase"/>
</dbReference>
<dbReference type="EMBL" id="UINC01226895">
    <property type="protein sequence ID" value="SVE57574.1"/>
    <property type="molecule type" value="Genomic_DNA"/>
</dbReference>
<gene>
    <name evidence="2" type="ORF">METZ01_LOCUS510428</name>
</gene>
<organism evidence="2">
    <name type="scientific">marine metagenome</name>
    <dbReference type="NCBI Taxonomy" id="408172"/>
    <lineage>
        <taxon>unclassified sequences</taxon>
        <taxon>metagenomes</taxon>
        <taxon>ecological metagenomes</taxon>
    </lineage>
</organism>
<proteinExistence type="predicted"/>
<dbReference type="Pfam" id="PF01266">
    <property type="entry name" value="DAO"/>
    <property type="match status" value="1"/>
</dbReference>
<protein>
    <recommendedName>
        <fullName evidence="1">FAD dependent oxidoreductase domain-containing protein</fullName>
    </recommendedName>
</protein>
<feature type="non-terminal residue" evidence="2">
    <location>
        <position position="1"/>
    </location>
</feature>
<name>A0A383ELV1_9ZZZZ</name>
<dbReference type="InterPro" id="IPR036188">
    <property type="entry name" value="FAD/NAD-bd_sf"/>
</dbReference>
<dbReference type="Gene3D" id="3.50.50.60">
    <property type="entry name" value="FAD/NAD(P)-binding domain"/>
    <property type="match status" value="1"/>
</dbReference>
<reference evidence="2" key="1">
    <citation type="submission" date="2018-05" db="EMBL/GenBank/DDBJ databases">
        <authorList>
            <person name="Lanie J.A."/>
            <person name="Ng W.-L."/>
            <person name="Kazmierczak K.M."/>
            <person name="Andrzejewski T.M."/>
            <person name="Davidsen T.M."/>
            <person name="Wayne K.J."/>
            <person name="Tettelin H."/>
            <person name="Glass J.I."/>
            <person name="Rusch D."/>
            <person name="Podicherti R."/>
            <person name="Tsui H.-C.T."/>
            <person name="Winkler M.E."/>
        </authorList>
    </citation>
    <scope>NUCLEOTIDE SEQUENCE</scope>
</reference>
<feature type="domain" description="FAD dependent oxidoreductase" evidence="1">
    <location>
        <begin position="10"/>
        <end position="218"/>
    </location>
</feature>
<dbReference type="SUPFAM" id="SSF51905">
    <property type="entry name" value="FAD/NAD(P)-binding domain"/>
    <property type="match status" value="1"/>
</dbReference>
<dbReference type="GO" id="GO:0047865">
    <property type="term" value="F:dimethylglycine dehydrogenase activity"/>
    <property type="evidence" value="ECO:0007669"/>
    <property type="project" value="TreeGrafter"/>
</dbReference>
<evidence type="ECO:0000259" key="1">
    <source>
        <dbReference type="Pfam" id="PF01266"/>
    </source>
</evidence>